<comment type="caution">
    <text evidence="1">The sequence shown here is derived from an EMBL/GenBank/DDBJ whole genome shotgun (WGS) entry which is preliminary data.</text>
</comment>
<protein>
    <recommendedName>
        <fullName evidence="3">Peptidase MA superfamily protein</fullName>
    </recommendedName>
</protein>
<evidence type="ECO:0000313" key="2">
    <source>
        <dbReference type="Proteomes" id="UP001574169"/>
    </source>
</evidence>
<organism evidence="1 2">
    <name type="scientific">Flavobacterium zubiriense</name>
    <dbReference type="NCBI Taxonomy" id="3138075"/>
    <lineage>
        <taxon>Bacteria</taxon>
        <taxon>Pseudomonadati</taxon>
        <taxon>Bacteroidota</taxon>
        <taxon>Flavobacteriia</taxon>
        <taxon>Flavobacteriales</taxon>
        <taxon>Flavobacteriaceae</taxon>
        <taxon>Flavobacterium</taxon>
    </lineage>
</organism>
<keyword evidence="2" id="KW-1185">Reference proteome</keyword>
<proteinExistence type="predicted"/>
<accession>A0ABV4TE87</accession>
<dbReference type="RefSeq" id="WP_373407285.1">
    <property type="nucleotide sequence ID" value="NZ_JBCFQL010000015.1"/>
</dbReference>
<reference evidence="1 2" key="1">
    <citation type="submission" date="2024-04" db="EMBL/GenBank/DDBJ databases">
        <title>New Clade of Flavobacterium.</title>
        <authorList>
            <person name="Matos L."/>
            <person name="Proenca D.N."/>
            <person name="Fransisco R.M."/>
            <person name="Chung A.P."/>
            <person name="Maccario L."/>
            <person name="Sorensen S.J."/>
            <person name="Morais P.V."/>
        </authorList>
    </citation>
    <scope>NUCLEOTIDE SEQUENCE [LARGE SCALE GENOMIC DNA]</scope>
    <source>
        <strain evidence="1 2">FZUC8N2.13</strain>
    </source>
</reference>
<dbReference type="EMBL" id="JBCFQL010000015">
    <property type="protein sequence ID" value="MFA9192388.1"/>
    <property type="molecule type" value="Genomic_DNA"/>
</dbReference>
<evidence type="ECO:0000313" key="1">
    <source>
        <dbReference type="EMBL" id="MFA9192388.1"/>
    </source>
</evidence>
<name>A0ABV4TE87_9FLAO</name>
<evidence type="ECO:0008006" key="3">
    <source>
        <dbReference type="Google" id="ProtNLM"/>
    </source>
</evidence>
<dbReference type="Proteomes" id="UP001574169">
    <property type="component" value="Unassembled WGS sequence"/>
</dbReference>
<gene>
    <name evidence="1" type="ORF">AAGV28_13500</name>
</gene>
<sequence length="388" mass="45549">MKHILLILAYLFLIPLSHSQKLIIPDISARVDTSKVEVKAVYHLYKEYLNSRMDSVYQNPHWNKKQAELAVKLKASSVDRAITWLFWTDSIGKKHRWFNAPKVLQIDKIEENRYQIKTIFMNRCEKDDDKAFNPDCITKLYAVKDENGAFKLENVIDYDTRNWKKYKYKNINYVVQPFMKFNKRRAKEGVAFCNKIAKQFALKQLPFTYYMTSNPDEMIKLSNLDYLLSYTTGFTDLQTRTIFTSFSHESYPHEFVHMLFYNSTNKYAGTGFIGEGLATWLGGSGFNSTYEEGLKKFSLDIKDNNTIDLDKIISFEYRNPFDNDPFYLTGGVICSMVYEKYGASGIFELYNSPDMISLKKLLEKMFNMSYEEIDLKVIKYIKEYSVKK</sequence>